<feature type="transmembrane region" description="Helical" evidence="1">
    <location>
        <begin position="373"/>
        <end position="394"/>
    </location>
</feature>
<keyword evidence="1" id="KW-0472">Membrane</keyword>
<dbReference type="AlphaFoldDB" id="A0A934WNV3"/>
<keyword evidence="1" id="KW-0812">Transmembrane</keyword>
<keyword evidence="3" id="KW-1185">Reference proteome</keyword>
<feature type="transmembrane region" description="Helical" evidence="1">
    <location>
        <begin position="93"/>
        <end position="110"/>
    </location>
</feature>
<name>A0A934WNV3_9BURK</name>
<keyword evidence="1" id="KW-1133">Transmembrane helix</keyword>
<comment type="caution">
    <text evidence="2">The sequence shown here is derived from an EMBL/GenBank/DDBJ whole genome shotgun (WGS) entry which is preliminary data.</text>
</comment>
<dbReference type="Proteomes" id="UP000630528">
    <property type="component" value="Unassembled WGS sequence"/>
</dbReference>
<accession>A0A934WNV3</accession>
<feature type="transmembrane region" description="Helical" evidence="1">
    <location>
        <begin position="192"/>
        <end position="212"/>
    </location>
</feature>
<protein>
    <submittedName>
        <fullName evidence="2">Uncharacterized protein</fullName>
    </submittedName>
</protein>
<reference evidence="2" key="2">
    <citation type="submission" date="2021-01" db="EMBL/GenBank/DDBJ databases">
        <authorList>
            <person name="Kang M."/>
        </authorList>
    </citation>
    <scope>NUCLEOTIDE SEQUENCE</scope>
    <source>
        <strain evidence="2">KACC 17527</strain>
    </source>
</reference>
<proteinExistence type="predicted"/>
<organism evidence="2 3">
    <name type="scientific">Ramlibacter ginsenosidimutans</name>
    <dbReference type="NCBI Taxonomy" id="502333"/>
    <lineage>
        <taxon>Bacteria</taxon>
        <taxon>Pseudomonadati</taxon>
        <taxon>Pseudomonadota</taxon>
        <taxon>Betaproteobacteria</taxon>
        <taxon>Burkholderiales</taxon>
        <taxon>Comamonadaceae</taxon>
        <taxon>Ramlibacter</taxon>
    </lineage>
</organism>
<sequence>MGEVPVQVTSELPATPAAAPGRLQEYEELFMRGPPMLVEGKLGLVRPGRLHTGRRCVLFIVLTWMPLCVMTALEGTLMPSSHGIGFLVDLGAFSRSWVAGPLLLLADVLAGRELSRVATRFGWLCELSPSARAGFTRAAASTVRLRDGPLLEFAIAATVLLIIVAMLHTLPFDQLPYWQHSQLHPEHLSVAGWWYAVVSLPLLLLLVVGWLWRLVVWTSFLVQVAKLDLPIVPEHPDQAGGLGFIGYTVRGFAFVAAAFGAIVAGAVANQVIHNGVSFLSLRYVIGGTAAVCVVLFCAPMCVLAPRLAAERRAGMKHFGQLATSFGLQFRSEWFTGRKVERDTLERPDFSAATDLYQIVDRVKAMRFLPLDRVNVALLAIATLVPFFPVALLALPFDTLLKLVVGVLV</sequence>
<evidence type="ECO:0000313" key="2">
    <source>
        <dbReference type="EMBL" id="MBK6009304.1"/>
    </source>
</evidence>
<reference evidence="2" key="1">
    <citation type="journal article" date="2012" name="J. Microbiol. Biotechnol.">
        <title>Ramlibacter ginsenosidimutans sp. nov., with ginsenoside-converting activity.</title>
        <authorList>
            <person name="Wang L."/>
            <person name="An D.S."/>
            <person name="Kim S.G."/>
            <person name="Jin F.X."/>
            <person name="Kim S.C."/>
            <person name="Lee S.T."/>
            <person name="Im W.T."/>
        </authorList>
    </citation>
    <scope>NUCLEOTIDE SEQUENCE</scope>
    <source>
        <strain evidence="2">KACC 17527</strain>
    </source>
</reference>
<gene>
    <name evidence="2" type="ORF">JJB11_24665</name>
</gene>
<feature type="transmembrane region" description="Helical" evidence="1">
    <location>
        <begin position="150"/>
        <end position="172"/>
    </location>
</feature>
<dbReference type="RefSeq" id="WP_201177797.1">
    <property type="nucleotide sequence ID" value="NZ_JAEPWM010000017.1"/>
</dbReference>
<evidence type="ECO:0000313" key="3">
    <source>
        <dbReference type="Proteomes" id="UP000630528"/>
    </source>
</evidence>
<feature type="transmembrane region" description="Helical" evidence="1">
    <location>
        <begin position="56"/>
        <end position="73"/>
    </location>
</feature>
<evidence type="ECO:0000256" key="1">
    <source>
        <dbReference type="SAM" id="Phobius"/>
    </source>
</evidence>
<feature type="transmembrane region" description="Helical" evidence="1">
    <location>
        <begin position="252"/>
        <end position="272"/>
    </location>
</feature>
<dbReference type="EMBL" id="JAEPWM010000017">
    <property type="protein sequence ID" value="MBK6009304.1"/>
    <property type="molecule type" value="Genomic_DNA"/>
</dbReference>
<feature type="transmembrane region" description="Helical" evidence="1">
    <location>
        <begin position="284"/>
        <end position="308"/>
    </location>
</feature>